<dbReference type="OrthoDB" id="5410741at2759"/>
<proteinExistence type="predicted"/>
<dbReference type="Proteomes" id="UP000053841">
    <property type="component" value="Unassembled WGS sequence"/>
</dbReference>
<feature type="domain" description="Tc1-like transposase DDE" evidence="1">
    <location>
        <begin position="1"/>
        <end position="24"/>
    </location>
</feature>
<dbReference type="Gene3D" id="3.30.420.10">
    <property type="entry name" value="Ribonuclease H-like superfamily/Ribonuclease H"/>
    <property type="match status" value="1"/>
</dbReference>
<evidence type="ECO:0000313" key="3">
    <source>
        <dbReference type="Proteomes" id="UP000053841"/>
    </source>
</evidence>
<feature type="non-terminal residue" evidence="2">
    <location>
        <position position="1"/>
    </location>
</feature>
<dbReference type="AlphaFoldDB" id="W6XNX7"/>
<sequence length="82" mass="10109">WPAYSPDLNPIEHLWWILKKRMHQFYPQYSNYSATQEQWDGFCRALKDCWRRIPRRYIESLIGSMPRRLAACRVSRGWQTKY</sequence>
<dbReference type="HOGENOM" id="CLU_033666_12_6_1"/>
<dbReference type="InterPro" id="IPR038717">
    <property type="entry name" value="Tc1-like_DDE_dom"/>
</dbReference>
<dbReference type="GO" id="GO:0003676">
    <property type="term" value="F:nucleic acid binding"/>
    <property type="evidence" value="ECO:0007669"/>
    <property type="project" value="InterPro"/>
</dbReference>
<feature type="non-terminal residue" evidence="2">
    <location>
        <position position="82"/>
    </location>
</feature>
<dbReference type="GeneID" id="19150389"/>
<dbReference type="Pfam" id="PF13358">
    <property type="entry name" value="DDE_3"/>
    <property type="match status" value="1"/>
</dbReference>
<keyword evidence="3" id="KW-1185">Reference proteome</keyword>
<dbReference type="KEGG" id="bze:COCCADRAFT_63496"/>
<accession>W6XNX7</accession>
<protein>
    <recommendedName>
        <fullName evidence="1">Tc1-like transposase DDE domain-containing protein</fullName>
    </recommendedName>
</protein>
<gene>
    <name evidence="2" type="ORF">COCCADRAFT_63496</name>
</gene>
<evidence type="ECO:0000259" key="1">
    <source>
        <dbReference type="Pfam" id="PF13358"/>
    </source>
</evidence>
<organism evidence="2 3">
    <name type="scientific">Cochliobolus carbonum (strain 26-R-13)</name>
    <name type="common">Maize leaf spot fungus</name>
    <name type="synonym">Bipolaris zeicola</name>
    <dbReference type="NCBI Taxonomy" id="930089"/>
    <lineage>
        <taxon>Eukaryota</taxon>
        <taxon>Fungi</taxon>
        <taxon>Dikarya</taxon>
        <taxon>Ascomycota</taxon>
        <taxon>Pezizomycotina</taxon>
        <taxon>Dothideomycetes</taxon>
        <taxon>Pleosporomycetidae</taxon>
        <taxon>Pleosporales</taxon>
        <taxon>Pleosporineae</taxon>
        <taxon>Pleosporaceae</taxon>
        <taxon>Bipolaris</taxon>
    </lineage>
</organism>
<reference evidence="2 3" key="1">
    <citation type="journal article" date="2013" name="PLoS Genet.">
        <title>Comparative genome structure, secondary metabolite, and effector coding capacity across Cochliobolus pathogens.</title>
        <authorList>
            <person name="Condon B.J."/>
            <person name="Leng Y."/>
            <person name="Wu D."/>
            <person name="Bushley K.E."/>
            <person name="Ohm R.A."/>
            <person name="Otillar R."/>
            <person name="Martin J."/>
            <person name="Schackwitz W."/>
            <person name="Grimwood J."/>
            <person name="MohdZainudin N."/>
            <person name="Xue C."/>
            <person name="Wang R."/>
            <person name="Manning V.A."/>
            <person name="Dhillon B."/>
            <person name="Tu Z.J."/>
            <person name="Steffenson B.J."/>
            <person name="Salamov A."/>
            <person name="Sun H."/>
            <person name="Lowry S."/>
            <person name="LaButti K."/>
            <person name="Han J."/>
            <person name="Copeland A."/>
            <person name="Lindquist E."/>
            <person name="Barry K."/>
            <person name="Schmutz J."/>
            <person name="Baker S.E."/>
            <person name="Ciuffetti L.M."/>
            <person name="Grigoriev I.V."/>
            <person name="Zhong S."/>
            <person name="Turgeon B.G."/>
        </authorList>
    </citation>
    <scope>NUCLEOTIDE SEQUENCE [LARGE SCALE GENOMIC DNA]</scope>
    <source>
        <strain evidence="2 3">26-R-13</strain>
    </source>
</reference>
<name>W6XNX7_COCC2</name>
<dbReference type="RefSeq" id="XP_007718510.1">
    <property type="nucleotide sequence ID" value="XM_007720320.2"/>
</dbReference>
<evidence type="ECO:0000313" key="2">
    <source>
        <dbReference type="EMBL" id="EUC27183.1"/>
    </source>
</evidence>
<dbReference type="EMBL" id="KI964985">
    <property type="protein sequence ID" value="EUC27183.1"/>
    <property type="molecule type" value="Genomic_DNA"/>
</dbReference>
<dbReference type="InterPro" id="IPR036397">
    <property type="entry name" value="RNaseH_sf"/>
</dbReference>